<keyword evidence="2" id="KW-1185">Reference proteome</keyword>
<dbReference type="EMBL" id="JAWIIJ010000002">
    <property type="protein sequence ID" value="MDV2077972.1"/>
    <property type="molecule type" value="Genomic_DNA"/>
</dbReference>
<proteinExistence type="predicted"/>
<evidence type="ECO:0000313" key="1">
    <source>
        <dbReference type="EMBL" id="MDV2077972.1"/>
    </source>
</evidence>
<evidence type="ECO:0000313" key="2">
    <source>
        <dbReference type="Proteomes" id="UP001269819"/>
    </source>
</evidence>
<sequence length="138" mass="16152">MGLKERRKAKEFQEDRLPALQAKLNKVAKFEVPLEINWDTLSVDDQGDNYDIYWPMVYFEPLINGFKKICDDDMGQEALQEVLQKVVMQNFSDNWSANHWARFDRKTGVLTLNHSPVLNVPRVEEREVELINAIESEL</sequence>
<reference evidence="1 2" key="1">
    <citation type="submission" date="2023-10" db="EMBL/GenBank/DDBJ databases">
        <title>Characteristics and mechanism of a salt-tolerant marine origin heterotrophic nitrifying- aerobic denitrifying bacteria Marinobacter xestospongiae HN1.</title>
        <authorList>
            <person name="Qi R."/>
        </authorList>
    </citation>
    <scope>NUCLEOTIDE SEQUENCE [LARGE SCALE GENOMIC DNA]</scope>
    <source>
        <strain evidence="1 2">HN1</strain>
    </source>
</reference>
<organism evidence="1 2">
    <name type="scientific">Marinobacter xestospongiae</name>
    <dbReference type="NCBI Taxonomy" id="994319"/>
    <lineage>
        <taxon>Bacteria</taxon>
        <taxon>Pseudomonadati</taxon>
        <taxon>Pseudomonadota</taxon>
        <taxon>Gammaproteobacteria</taxon>
        <taxon>Pseudomonadales</taxon>
        <taxon>Marinobacteraceae</taxon>
        <taxon>Marinobacter</taxon>
    </lineage>
</organism>
<accession>A0ABU3VVF0</accession>
<comment type="caution">
    <text evidence="1">The sequence shown here is derived from an EMBL/GenBank/DDBJ whole genome shotgun (WGS) entry which is preliminary data.</text>
</comment>
<protein>
    <submittedName>
        <fullName evidence="1">Uncharacterized protein</fullName>
    </submittedName>
</protein>
<dbReference type="RefSeq" id="WP_227175117.1">
    <property type="nucleotide sequence ID" value="NZ_JAWIIJ010000002.1"/>
</dbReference>
<name>A0ABU3VVF0_9GAMM</name>
<gene>
    <name evidence="1" type="ORF">RYS15_04725</name>
</gene>
<dbReference type="Proteomes" id="UP001269819">
    <property type="component" value="Unassembled WGS sequence"/>
</dbReference>